<dbReference type="EMBL" id="BONP01000011">
    <property type="protein sequence ID" value="GIG40412.1"/>
    <property type="molecule type" value="Genomic_DNA"/>
</dbReference>
<proteinExistence type="predicted"/>
<keyword evidence="3" id="KW-1185">Reference proteome</keyword>
<comment type="caution">
    <text evidence="2">The sequence shown here is derived from an EMBL/GenBank/DDBJ whole genome shotgun (WGS) entry which is preliminary data.</text>
</comment>
<dbReference type="RefSeq" id="WP_203674097.1">
    <property type="nucleotide sequence ID" value="NZ_BONP01000011.1"/>
</dbReference>
<feature type="transmembrane region" description="Helical" evidence="1">
    <location>
        <begin position="198"/>
        <end position="219"/>
    </location>
</feature>
<dbReference type="Proteomes" id="UP000614741">
    <property type="component" value="Unassembled WGS sequence"/>
</dbReference>
<feature type="transmembrane region" description="Helical" evidence="1">
    <location>
        <begin position="59"/>
        <end position="79"/>
    </location>
</feature>
<name>A0ABQ4DM32_9CELL</name>
<feature type="transmembrane region" description="Helical" evidence="1">
    <location>
        <begin position="396"/>
        <end position="423"/>
    </location>
</feature>
<feature type="transmembrane region" description="Helical" evidence="1">
    <location>
        <begin position="300"/>
        <end position="326"/>
    </location>
</feature>
<sequence>MVAHLVRLKLALLRNGLRRSAWQVVGLVVAALYGLSVLVAAVAGAIGLSFAEPQLRGDVLVVVGSLVVLGWWVVPLVAFGVDSTLDPRRFVTFGVPRRDLLVGLTLAGLIGIPGVVTALGALATPLAWWREPLAAVAALVGAVLAVLACTVGARATTTVLAPVIGRRRVREVVAALAILPFIFLGPILNGVAATASGVGGLGGIAGFLSWTPLGAPWALAPAVAAGDGVGVAVRLAVSLATVVVALRVWSWALDRTLTDPVSAGGDSRARGLGWFGRLPATPTGAVAARAATYWVRDPRYAVAVAIVPVLPILLAVTAPGASLVLIAGPAAAFTVGWSISADVAYDGTAFWTHLVSPLRGVADRWGRVAVAGSLGMALTLVVVLGTVWYADRWDALPALLGASAGLLLTSLGGASVVSAAVVYPVQQPGENPFGTKQGTSAAAFTSQMVGFLAVGALGAPTAVLALLAVVRESAVLGWAAAVVGLVVGTAVLVVGVRVGGSMLDRRGPDLLQRMRAFT</sequence>
<feature type="transmembrane region" description="Helical" evidence="1">
    <location>
        <begin position="475"/>
        <end position="496"/>
    </location>
</feature>
<keyword evidence="1" id="KW-1133">Transmembrane helix</keyword>
<feature type="transmembrane region" description="Helical" evidence="1">
    <location>
        <begin position="133"/>
        <end position="151"/>
    </location>
</feature>
<feature type="transmembrane region" description="Helical" evidence="1">
    <location>
        <begin position="231"/>
        <end position="252"/>
    </location>
</feature>
<keyword evidence="1" id="KW-0812">Transmembrane</keyword>
<keyword evidence="1" id="KW-0472">Membrane</keyword>
<feature type="transmembrane region" description="Helical" evidence="1">
    <location>
        <begin position="172"/>
        <end position="192"/>
    </location>
</feature>
<evidence type="ECO:0000256" key="1">
    <source>
        <dbReference type="SAM" id="Phobius"/>
    </source>
</evidence>
<feature type="transmembrane region" description="Helical" evidence="1">
    <location>
        <begin position="444"/>
        <end position="469"/>
    </location>
</feature>
<feature type="transmembrane region" description="Helical" evidence="1">
    <location>
        <begin position="21"/>
        <end position="47"/>
    </location>
</feature>
<feature type="transmembrane region" description="Helical" evidence="1">
    <location>
        <begin position="100"/>
        <end position="127"/>
    </location>
</feature>
<evidence type="ECO:0000313" key="2">
    <source>
        <dbReference type="EMBL" id="GIG40412.1"/>
    </source>
</evidence>
<protein>
    <recommendedName>
        <fullName evidence="4">Transporter</fullName>
    </recommendedName>
</protein>
<gene>
    <name evidence="2" type="ORF">Cph01nite_21740</name>
</gene>
<evidence type="ECO:0008006" key="4">
    <source>
        <dbReference type="Google" id="ProtNLM"/>
    </source>
</evidence>
<organism evidence="2 3">
    <name type="scientific">Cellulomonas phragmiteti</name>
    <dbReference type="NCBI Taxonomy" id="478780"/>
    <lineage>
        <taxon>Bacteria</taxon>
        <taxon>Bacillati</taxon>
        <taxon>Actinomycetota</taxon>
        <taxon>Actinomycetes</taxon>
        <taxon>Micrococcales</taxon>
        <taxon>Cellulomonadaceae</taxon>
        <taxon>Cellulomonas</taxon>
    </lineage>
</organism>
<accession>A0ABQ4DM32</accession>
<evidence type="ECO:0000313" key="3">
    <source>
        <dbReference type="Proteomes" id="UP000614741"/>
    </source>
</evidence>
<reference evidence="2 3" key="1">
    <citation type="submission" date="2021-01" db="EMBL/GenBank/DDBJ databases">
        <title>Whole genome shotgun sequence of Cellulomonas phragmiteti NBRC 110785.</title>
        <authorList>
            <person name="Komaki H."/>
            <person name="Tamura T."/>
        </authorList>
    </citation>
    <scope>NUCLEOTIDE SEQUENCE [LARGE SCALE GENOMIC DNA]</scope>
    <source>
        <strain evidence="2 3">NBRC 110785</strain>
    </source>
</reference>
<feature type="transmembrane region" description="Helical" evidence="1">
    <location>
        <begin position="368"/>
        <end position="390"/>
    </location>
</feature>